<dbReference type="Gene3D" id="3.30.530.20">
    <property type="match status" value="1"/>
</dbReference>
<reference evidence="1" key="1">
    <citation type="submission" date="2018-05" db="EMBL/GenBank/DDBJ databases">
        <authorList>
            <person name="Lanie J.A."/>
            <person name="Ng W.-L."/>
            <person name="Kazmierczak K.M."/>
            <person name="Andrzejewski T.M."/>
            <person name="Davidsen T.M."/>
            <person name="Wayne K.J."/>
            <person name="Tettelin H."/>
            <person name="Glass J.I."/>
            <person name="Rusch D."/>
            <person name="Podicherti R."/>
            <person name="Tsui H.-C.T."/>
            <person name="Winkler M.E."/>
        </authorList>
    </citation>
    <scope>NUCLEOTIDE SEQUENCE</scope>
</reference>
<accession>A0A382QAK9</accession>
<gene>
    <name evidence="1" type="ORF">METZ01_LOCUS335453</name>
</gene>
<organism evidence="1">
    <name type="scientific">marine metagenome</name>
    <dbReference type="NCBI Taxonomy" id="408172"/>
    <lineage>
        <taxon>unclassified sequences</taxon>
        <taxon>metagenomes</taxon>
        <taxon>ecological metagenomes</taxon>
    </lineage>
</organism>
<feature type="non-terminal residue" evidence="1">
    <location>
        <position position="1"/>
    </location>
</feature>
<evidence type="ECO:0008006" key="2">
    <source>
        <dbReference type="Google" id="ProtNLM"/>
    </source>
</evidence>
<proteinExistence type="predicted"/>
<dbReference type="EMBL" id="UINC01113170">
    <property type="protein sequence ID" value="SVC82599.1"/>
    <property type="molecule type" value="Genomic_DNA"/>
</dbReference>
<dbReference type="AlphaFoldDB" id="A0A382QAK9"/>
<evidence type="ECO:0000313" key="1">
    <source>
        <dbReference type="EMBL" id="SVC82599.1"/>
    </source>
</evidence>
<sequence length="58" mass="6791">VNFGSWQVEKYGDRSRLIYRICTDPGGSIPLWIVKMANQRVLPQMILDLENYASRDFE</sequence>
<dbReference type="InterPro" id="IPR023393">
    <property type="entry name" value="START-like_dom_sf"/>
</dbReference>
<name>A0A382QAK9_9ZZZZ</name>
<dbReference type="SUPFAM" id="SSF55961">
    <property type="entry name" value="Bet v1-like"/>
    <property type="match status" value="1"/>
</dbReference>
<protein>
    <recommendedName>
        <fullName evidence="2">START domain-containing protein</fullName>
    </recommendedName>
</protein>